<dbReference type="Pfam" id="PF12799">
    <property type="entry name" value="LRR_4"/>
    <property type="match status" value="1"/>
</dbReference>
<dbReference type="EMBL" id="JALLBG020000229">
    <property type="protein sequence ID" value="KAL3758476.1"/>
    <property type="molecule type" value="Genomic_DNA"/>
</dbReference>
<feature type="coiled-coil region" evidence="3">
    <location>
        <begin position="205"/>
        <end position="232"/>
    </location>
</feature>
<name>A0ABD3M3A1_9STRA</name>
<dbReference type="Proteomes" id="UP001530293">
    <property type="component" value="Unassembled WGS sequence"/>
</dbReference>
<keyword evidence="1" id="KW-0433">Leucine-rich repeat</keyword>
<keyword evidence="3" id="KW-0175">Coiled coil</keyword>
<dbReference type="Gene3D" id="3.80.10.10">
    <property type="entry name" value="Ribonuclease Inhibitor"/>
    <property type="match status" value="1"/>
</dbReference>
<accession>A0ABD3M3A1</accession>
<protein>
    <submittedName>
        <fullName evidence="4">Uncharacterized protein</fullName>
    </submittedName>
</protein>
<dbReference type="InterPro" id="IPR001611">
    <property type="entry name" value="Leu-rich_rpt"/>
</dbReference>
<comment type="caution">
    <text evidence="4">The sequence shown here is derived from an EMBL/GenBank/DDBJ whole genome shotgun (WGS) entry which is preliminary data.</text>
</comment>
<reference evidence="4 5" key="1">
    <citation type="submission" date="2024-10" db="EMBL/GenBank/DDBJ databases">
        <title>Updated reference genomes for cyclostephanoid diatoms.</title>
        <authorList>
            <person name="Roberts W.R."/>
            <person name="Alverson A.J."/>
        </authorList>
    </citation>
    <scope>NUCLEOTIDE SEQUENCE [LARGE SCALE GENOMIC DNA]</scope>
    <source>
        <strain evidence="4 5">AJA232-27</strain>
    </source>
</reference>
<dbReference type="InterPro" id="IPR025875">
    <property type="entry name" value="Leu-rich_rpt_4"/>
</dbReference>
<proteinExistence type="predicted"/>
<keyword evidence="5" id="KW-1185">Reference proteome</keyword>
<dbReference type="AlphaFoldDB" id="A0ABD3M3A1"/>
<gene>
    <name evidence="4" type="ORF">ACHAWU_004319</name>
</gene>
<dbReference type="PROSITE" id="PS51450">
    <property type="entry name" value="LRR"/>
    <property type="match status" value="1"/>
</dbReference>
<dbReference type="PANTHER" id="PTHR48051:SF41">
    <property type="entry name" value="LEUCINE-RICH REPEAT-CONTAINING PROTEIN 40"/>
    <property type="match status" value="1"/>
</dbReference>
<dbReference type="InterPro" id="IPR003591">
    <property type="entry name" value="Leu-rich_rpt_typical-subtyp"/>
</dbReference>
<dbReference type="SUPFAM" id="SSF52058">
    <property type="entry name" value="L domain-like"/>
    <property type="match status" value="1"/>
</dbReference>
<evidence type="ECO:0000256" key="3">
    <source>
        <dbReference type="SAM" id="Coils"/>
    </source>
</evidence>
<organism evidence="4 5">
    <name type="scientific">Discostella pseudostelligera</name>
    <dbReference type="NCBI Taxonomy" id="259834"/>
    <lineage>
        <taxon>Eukaryota</taxon>
        <taxon>Sar</taxon>
        <taxon>Stramenopiles</taxon>
        <taxon>Ochrophyta</taxon>
        <taxon>Bacillariophyta</taxon>
        <taxon>Coscinodiscophyceae</taxon>
        <taxon>Thalassiosirophycidae</taxon>
        <taxon>Stephanodiscales</taxon>
        <taxon>Stephanodiscaceae</taxon>
        <taxon>Discostella</taxon>
    </lineage>
</organism>
<evidence type="ECO:0000313" key="4">
    <source>
        <dbReference type="EMBL" id="KAL3758476.1"/>
    </source>
</evidence>
<evidence type="ECO:0000256" key="2">
    <source>
        <dbReference type="ARBA" id="ARBA00022737"/>
    </source>
</evidence>
<dbReference type="PANTHER" id="PTHR48051">
    <property type="match status" value="1"/>
</dbReference>
<dbReference type="SMART" id="SM00369">
    <property type="entry name" value="LRR_TYP"/>
    <property type="match status" value="4"/>
</dbReference>
<dbReference type="InterPro" id="IPR032675">
    <property type="entry name" value="LRR_dom_sf"/>
</dbReference>
<evidence type="ECO:0000313" key="5">
    <source>
        <dbReference type="Proteomes" id="UP001530293"/>
    </source>
</evidence>
<sequence length="278" mass="32137">MEEYDDLAAGPTDDGSMSLRHDTWKTLPDLAEFSNRLLHLDMSNNQLDSIPESIGNLILLQTLNVSFNQIEDIDGAIGKCIRLRRLNLARNRVQSLPTSIGSCILLEEFIANDNRITTLPLEMMGMIVLSVVDVRNNRLLAVPTELSRMPTITQLLCDGNPQLESAPSNMRGDSALLLSCLEMQQSFKDILIPKEAQHREIQAHSERLHHELSQARKYMEQLENEVATLERERPNQYIYWKGRFVEIMHRVMKKIMNSLDKSKRVCRWLWEKRKTHPY</sequence>
<keyword evidence="2" id="KW-0677">Repeat</keyword>
<evidence type="ECO:0000256" key="1">
    <source>
        <dbReference type="ARBA" id="ARBA00022614"/>
    </source>
</evidence>
<dbReference type="InterPro" id="IPR050216">
    <property type="entry name" value="LRR_domain-containing"/>
</dbReference>